<protein>
    <submittedName>
        <fullName evidence="2">Uncharacterized protein</fullName>
    </submittedName>
</protein>
<feature type="compositionally biased region" description="Basic and acidic residues" evidence="1">
    <location>
        <begin position="96"/>
        <end position="128"/>
    </location>
</feature>
<dbReference type="Proteomes" id="UP001066276">
    <property type="component" value="Chromosome 11"/>
</dbReference>
<accession>A0AAV7LDM3</accession>
<sequence length="194" mass="21590">MPYSSTKLYTPKSLNRFLQQTVGVGVCSRQLEVPATSRAKSGTESRFPYPCDERKGVEYPSGWILGPLQGRQDNVDAIGVTGKPDIRVPKRMKREEGLHARGVLNKEDAGGDKKGDEVGNQEGEERPTPETPKTFSFKDTTMKGEAAEGREFHHVPRGTWLHQAVPETNYFNLITITSPVRFLEDNEDLGLSKS</sequence>
<gene>
    <name evidence="2" type="ORF">NDU88_002245</name>
</gene>
<proteinExistence type="predicted"/>
<keyword evidence="3" id="KW-1185">Reference proteome</keyword>
<evidence type="ECO:0000313" key="2">
    <source>
        <dbReference type="EMBL" id="KAJ1089092.1"/>
    </source>
</evidence>
<feature type="region of interest" description="Disordered" evidence="1">
    <location>
        <begin position="96"/>
        <end position="137"/>
    </location>
</feature>
<comment type="caution">
    <text evidence="2">The sequence shown here is derived from an EMBL/GenBank/DDBJ whole genome shotgun (WGS) entry which is preliminary data.</text>
</comment>
<reference evidence="2" key="1">
    <citation type="journal article" date="2022" name="bioRxiv">
        <title>Sequencing and chromosome-scale assembly of the giantPleurodeles waltlgenome.</title>
        <authorList>
            <person name="Brown T."/>
            <person name="Elewa A."/>
            <person name="Iarovenko S."/>
            <person name="Subramanian E."/>
            <person name="Araus A.J."/>
            <person name="Petzold A."/>
            <person name="Susuki M."/>
            <person name="Suzuki K.-i.T."/>
            <person name="Hayashi T."/>
            <person name="Toyoda A."/>
            <person name="Oliveira C."/>
            <person name="Osipova E."/>
            <person name="Leigh N.D."/>
            <person name="Simon A."/>
            <person name="Yun M.H."/>
        </authorList>
    </citation>
    <scope>NUCLEOTIDE SEQUENCE</scope>
    <source>
        <strain evidence="2">20211129_DDA</strain>
        <tissue evidence="2">Liver</tissue>
    </source>
</reference>
<evidence type="ECO:0000313" key="3">
    <source>
        <dbReference type="Proteomes" id="UP001066276"/>
    </source>
</evidence>
<name>A0AAV7LDM3_PLEWA</name>
<dbReference type="AlphaFoldDB" id="A0AAV7LDM3"/>
<evidence type="ECO:0000256" key="1">
    <source>
        <dbReference type="SAM" id="MobiDB-lite"/>
    </source>
</evidence>
<organism evidence="2 3">
    <name type="scientific">Pleurodeles waltl</name>
    <name type="common">Iberian ribbed newt</name>
    <dbReference type="NCBI Taxonomy" id="8319"/>
    <lineage>
        <taxon>Eukaryota</taxon>
        <taxon>Metazoa</taxon>
        <taxon>Chordata</taxon>
        <taxon>Craniata</taxon>
        <taxon>Vertebrata</taxon>
        <taxon>Euteleostomi</taxon>
        <taxon>Amphibia</taxon>
        <taxon>Batrachia</taxon>
        <taxon>Caudata</taxon>
        <taxon>Salamandroidea</taxon>
        <taxon>Salamandridae</taxon>
        <taxon>Pleurodelinae</taxon>
        <taxon>Pleurodeles</taxon>
    </lineage>
</organism>
<dbReference type="EMBL" id="JANPWB010000015">
    <property type="protein sequence ID" value="KAJ1089092.1"/>
    <property type="molecule type" value="Genomic_DNA"/>
</dbReference>